<dbReference type="GO" id="GO:0032259">
    <property type="term" value="P:methylation"/>
    <property type="evidence" value="ECO:0007669"/>
    <property type="project" value="UniProtKB-KW"/>
</dbReference>
<protein>
    <submittedName>
        <fullName evidence="6">Protein arginine N-methyltransferase 7</fullName>
    </submittedName>
</protein>
<keyword evidence="3 4" id="KW-0949">S-adenosyl-L-methionine</keyword>
<dbReference type="Proteomes" id="UP000028990">
    <property type="component" value="Unassembled WGS sequence"/>
</dbReference>
<keyword evidence="2 4" id="KW-0808">Transferase</keyword>
<dbReference type="InterPro" id="IPR029063">
    <property type="entry name" value="SAM-dependent_MTases_sf"/>
</dbReference>
<dbReference type="eggNOG" id="KOG1501">
    <property type="taxonomic scope" value="Eukaryota"/>
</dbReference>
<dbReference type="SUPFAM" id="SSF53335">
    <property type="entry name" value="S-adenosyl-L-methionine-dependent methyltransferases"/>
    <property type="match status" value="1"/>
</dbReference>
<sequence>MPQAASLHAMVVEFRDLWRIRTPCGDCEGFDVHIMDDMIKSALDFRESREAEPHPLWEYPCRSLSEPQQILTFDFRQLVPQQRLCAEGTMELRRPGRSHGAVLWMEYHLTPDSTVSTGLLEPAEDKGDCCWNPHCKQAVYFLSPTLDPKMLLGSPRAVSYAVEFHPGSGDVTMEFKLTDTWN</sequence>
<dbReference type="FunFam" id="2.70.160.11:FF:000010">
    <property type="entry name" value="Protein arginine N-methyltransferase"/>
    <property type="match status" value="1"/>
</dbReference>
<dbReference type="AlphaFoldDB" id="A0A091E6Y6"/>
<dbReference type="EMBL" id="KN110169">
    <property type="protein sequence ID" value="KFO38533.1"/>
    <property type="molecule type" value="Genomic_DNA"/>
</dbReference>
<evidence type="ECO:0000256" key="2">
    <source>
        <dbReference type="ARBA" id="ARBA00022679"/>
    </source>
</evidence>
<accession>A0A091E6Y6</accession>
<dbReference type="Gene3D" id="2.70.160.11">
    <property type="entry name" value="Hnrnp arginine n-methyltransferase1"/>
    <property type="match status" value="1"/>
</dbReference>
<dbReference type="Pfam" id="PF22528">
    <property type="entry name" value="PRMT_C"/>
    <property type="match status" value="1"/>
</dbReference>
<dbReference type="PROSITE" id="PS51678">
    <property type="entry name" value="SAM_MT_PRMT"/>
    <property type="match status" value="1"/>
</dbReference>
<dbReference type="OrthoDB" id="412876at2759"/>
<keyword evidence="7" id="KW-1185">Reference proteome</keyword>
<dbReference type="STRING" id="885580.ENSFDAP00000010538"/>
<reference evidence="6 7" key="1">
    <citation type="submission" date="2013-11" db="EMBL/GenBank/DDBJ databases">
        <title>The Damaraland mole rat (Fukomys damarensis) genome and evolution of African mole rats.</title>
        <authorList>
            <person name="Gladyshev V.N."/>
            <person name="Fang X."/>
        </authorList>
    </citation>
    <scope>NUCLEOTIDE SEQUENCE [LARGE SCALE GENOMIC DNA]</scope>
    <source>
        <tissue evidence="6">Liver</tissue>
    </source>
</reference>
<evidence type="ECO:0000313" key="6">
    <source>
        <dbReference type="EMBL" id="KFO38533.1"/>
    </source>
</evidence>
<organism evidence="6 7">
    <name type="scientific">Fukomys damarensis</name>
    <name type="common">Damaraland mole rat</name>
    <name type="synonym">Cryptomys damarensis</name>
    <dbReference type="NCBI Taxonomy" id="885580"/>
    <lineage>
        <taxon>Eukaryota</taxon>
        <taxon>Metazoa</taxon>
        <taxon>Chordata</taxon>
        <taxon>Craniata</taxon>
        <taxon>Vertebrata</taxon>
        <taxon>Euteleostomi</taxon>
        <taxon>Mammalia</taxon>
        <taxon>Eutheria</taxon>
        <taxon>Euarchontoglires</taxon>
        <taxon>Glires</taxon>
        <taxon>Rodentia</taxon>
        <taxon>Hystricomorpha</taxon>
        <taxon>Bathyergidae</taxon>
        <taxon>Fukomys</taxon>
    </lineage>
</organism>
<evidence type="ECO:0000256" key="1">
    <source>
        <dbReference type="ARBA" id="ARBA00022603"/>
    </source>
</evidence>
<evidence type="ECO:0000256" key="3">
    <source>
        <dbReference type="ARBA" id="ARBA00022691"/>
    </source>
</evidence>
<evidence type="ECO:0000313" key="7">
    <source>
        <dbReference type="Proteomes" id="UP000028990"/>
    </source>
</evidence>
<dbReference type="InterPro" id="IPR025799">
    <property type="entry name" value="Arg_MeTrfase"/>
</dbReference>
<proteinExistence type="predicted"/>
<evidence type="ECO:0000256" key="4">
    <source>
        <dbReference type="PROSITE-ProRule" id="PRU01015"/>
    </source>
</evidence>
<dbReference type="OMA" id="RISWDPY"/>
<dbReference type="InterPro" id="IPR055135">
    <property type="entry name" value="PRMT_dom"/>
</dbReference>
<gene>
    <name evidence="6" type="ORF">H920_00062</name>
</gene>
<feature type="domain" description="Protein arginine N-methyltransferase" evidence="5">
    <location>
        <begin position="4"/>
        <end position="179"/>
    </location>
</feature>
<keyword evidence="1 4" id="KW-0489">Methyltransferase</keyword>
<name>A0A091E6Y6_FUKDA</name>
<evidence type="ECO:0000259" key="5">
    <source>
        <dbReference type="Pfam" id="PF22528"/>
    </source>
</evidence>
<dbReference type="GO" id="GO:0016274">
    <property type="term" value="F:protein-arginine N-methyltransferase activity"/>
    <property type="evidence" value="ECO:0007669"/>
    <property type="project" value="InterPro"/>
</dbReference>